<dbReference type="RefSeq" id="WP_270038732.1">
    <property type="nucleotide sequence ID" value="NZ_JAPDOD010000004.1"/>
</dbReference>
<name>A0A9X3S0E1_9ACTN</name>
<dbReference type="AlphaFoldDB" id="A0A9X3S0E1"/>
<evidence type="ECO:0000313" key="1">
    <source>
        <dbReference type="EMBL" id="MDA0159962.1"/>
    </source>
</evidence>
<organism evidence="1 2">
    <name type="scientific">Solirubrobacter ginsenosidimutans</name>
    <dbReference type="NCBI Taxonomy" id="490573"/>
    <lineage>
        <taxon>Bacteria</taxon>
        <taxon>Bacillati</taxon>
        <taxon>Actinomycetota</taxon>
        <taxon>Thermoleophilia</taxon>
        <taxon>Solirubrobacterales</taxon>
        <taxon>Solirubrobacteraceae</taxon>
        <taxon>Solirubrobacter</taxon>
    </lineage>
</organism>
<gene>
    <name evidence="1" type="ORF">OM076_06800</name>
</gene>
<evidence type="ECO:0008006" key="3">
    <source>
        <dbReference type="Google" id="ProtNLM"/>
    </source>
</evidence>
<sequence>MADATCAGCGCACDDIVLGPDGPERTCALGDAWFALGERPPIARIEDRAVSLEEAAAAAAAILRRARAPLVYGLGRTSCEAQRQAVALAEALGAVIDPAGATGFAYQAVGSSTATFGEIRDRAELVVAWRADPVVTHPRLLERLRVESLVVVDATRTATAEQADAFIALDDDFEALWELRARVGGARLEGGTPALDELARRLLDVRRVAFIHGWLDELTALALASLVRDLNGDRHAVTLGLRGDGNARGAEDVLAWQTGFATPVSFARGHPREVPGAATLLERGDVDAALVVASDPPAAVAEHLRGLPTIVVDARVTATARAAQVAFVTAADGIEIPGTVHRMDGVPVPLRAPLAAERPSVEEVLAAIGGSP</sequence>
<accession>A0A9X3S0E1</accession>
<dbReference type="EMBL" id="JAPDOD010000004">
    <property type="protein sequence ID" value="MDA0159962.1"/>
    <property type="molecule type" value="Genomic_DNA"/>
</dbReference>
<reference evidence="1" key="1">
    <citation type="submission" date="2022-10" db="EMBL/GenBank/DDBJ databases">
        <title>The WGS of Solirubrobacter ginsenosidimutans DSM 21036.</title>
        <authorList>
            <person name="Jiang Z."/>
        </authorList>
    </citation>
    <scope>NUCLEOTIDE SEQUENCE</scope>
    <source>
        <strain evidence="1">DSM 21036</strain>
    </source>
</reference>
<protein>
    <recommendedName>
        <fullName evidence="3">Formylmethanofuran dehydrogenase</fullName>
    </recommendedName>
</protein>
<dbReference type="Gene3D" id="3.40.228.10">
    <property type="entry name" value="Dimethylsulfoxide Reductase, domain 2"/>
    <property type="match status" value="1"/>
</dbReference>
<dbReference type="SUPFAM" id="SSF53706">
    <property type="entry name" value="Formate dehydrogenase/DMSO reductase, domains 1-3"/>
    <property type="match status" value="1"/>
</dbReference>
<proteinExistence type="predicted"/>
<comment type="caution">
    <text evidence="1">The sequence shown here is derived from an EMBL/GenBank/DDBJ whole genome shotgun (WGS) entry which is preliminary data.</text>
</comment>
<dbReference type="Proteomes" id="UP001149140">
    <property type="component" value="Unassembled WGS sequence"/>
</dbReference>
<evidence type="ECO:0000313" key="2">
    <source>
        <dbReference type="Proteomes" id="UP001149140"/>
    </source>
</evidence>
<keyword evidence="2" id="KW-1185">Reference proteome</keyword>